<dbReference type="Gene3D" id="3.20.20.140">
    <property type="entry name" value="Metal-dependent hydrolases"/>
    <property type="match status" value="1"/>
</dbReference>
<evidence type="ECO:0000313" key="3">
    <source>
        <dbReference type="EMBL" id="MPN03012.1"/>
    </source>
</evidence>
<dbReference type="EC" id="3.5.4.28" evidence="3"/>
<proteinExistence type="predicted"/>
<dbReference type="GO" id="GO:0050270">
    <property type="term" value="F:S-adenosylhomocysteine deaminase activity"/>
    <property type="evidence" value="ECO:0007669"/>
    <property type="project" value="UniProtKB-EC"/>
</dbReference>
<dbReference type="EMBL" id="VSSQ01048962">
    <property type="protein sequence ID" value="MPN03012.1"/>
    <property type="molecule type" value="Genomic_DNA"/>
</dbReference>
<dbReference type="InterPro" id="IPR032466">
    <property type="entry name" value="Metal_Hydrolase"/>
</dbReference>
<dbReference type="SUPFAM" id="SSF51556">
    <property type="entry name" value="Metallo-dependent hydrolases"/>
    <property type="match status" value="1"/>
</dbReference>
<dbReference type="InterPro" id="IPR006680">
    <property type="entry name" value="Amidohydro-rel"/>
</dbReference>
<dbReference type="InterPro" id="IPR011059">
    <property type="entry name" value="Metal-dep_hydrolase_composite"/>
</dbReference>
<dbReference type="PANTHER" id="PTHR43794:SF11">
    <property type="entry name" value="AMIDOHYDROLASE-RELATED DOMAIN-CONTAINING PROTEIN"/>
    <property type="match status" value="1"/>
</dbReference>
<dbReference type="AlphaFoldDB" id="A0A645EP15"/>
<comment type="caution">
    <text evidence="3">The sequence shown here is derived from an EMBL/GenBank/DDBJ whole genome shotgun (WGS) entry which is preliminary data.</text>
</comment>
<dbReference type="SUPFAM" id="SSF51338">
    <property type="entry name" value="Composite domain of metallo-dependent hydrolases"/>
    <property type="match status" value="1"/>
</dbReference>
<dbReference type="Pfam" id="PF01979">
    <property type="entry name" value="Amidohydro_1"/>
    <property type="match status" value="1"/>
</dbReference>
<dbReference type="InterPro" id="IPR050287">
    <property type="entry name" value="MTA/SAH_deaminase"/>
</dbReference>
<gene>
    <name evidence="3" type="primary">mtaD_22</name>
    <name evidence="3" type="ORF">SDC9_150235</name>
</gene>
<evidence type="ECO:0000256" key="1">
    <source>
        <dbReference type="ARBA" id="ARBA00022801"/>
    </source>
</evidence>
<keyword evidence="1 3" id="KW-0378">Hydrolase</keyword>
<dbReference type="PANTHER" id="PTHR43794">
    <property type="entry name" value="AMINOHYDROLASE SSNA-RELATED"/>
    <property type="match status" value="1"/>
</dbReference>
<protein>
    <submittedName>
        <fullName evidence="3">5-methylthioadenosine/S-adenosylhomocysteine deaminase</fullName>
        <ecNumber evidence="3">3.5.4.28</ecNumber>
    </submittedName>
</protein>
<accession>A0A645EP15</accession>
<feature type="domain" description="Amidohydrolase-related" evidence="2">
    <location>
        <begin position="17"/>
        <end position="267"/>
    </location>
</feature>
<reference evidence="3" key="1">
    <citation type="submission" date="2019-08" db="EMBL/GenBank/DDBJ databases">
        <authorList>
            <person name="Kucharzyk K."/>
            <person name="Murdoch R.W."/>
            <person name="Higgins S."/>
            <person name="Loffler F."/>
        </authorList>
    </citation>
    <scope>NUCLEOTIDE SEQUENCE</scope>
</reference>
<sequence>MRANLCRPVVFPDEQEKYEDSVRVKQSLELFRAYNGAADGRIKIDFSIHAEYTSFPEVIERYSADCKSHGGRMHIHLSETRREHDACVAKYGKTPAKWFYDLGTLDSPTAAAHCVWVTDEDLQILKAKDVSVVHNPTSNLKLGSGFAPIPKMLEQGIRVTIGTDGAASNNNLNMMEELHLAAIMHNGYHLDPVIMNPAQVLTMATANGAALQGRADTGALAVGKKADLIAVQLDKPHMMPDFNALALLTYSAQGSDVCLTMVDGKILYENGEYLTLDAEKIRFEAEAALKRIYG</sequence>
<evidence type="ECO:0000259" key="2">
    <source>
        <dbReference type="Pfam" id="PF01979"/>
    </source>
</evidence>
<name>A0A645EP15_9ZZZZ</name>
<organism evidence="3">
    <name type="scientific">bioreactor metagenome</name>
    <dbReference type="NCBI Taxonomy" id="1076179"/>
    <lineage>
        <taxon>unclassified sequences</taxon>
        <taxon>metagenomes</taxon>
        <taxon>ecological metagenomes</taxon>
    </lineage>
</organism>